<sequence>MKVTILGKGLAGVITAMYWHIYKPDAQLEMIFDASVPTQPVGSGSWPTLARMLSMIYGWKIDWANNPFNATPKLGIMYEGWGDTDQWFHPFEFSEVAMHFDPRALQEHFCASNIANIVEKRVVDYGDVDADIVFDCTGFPDEFDHYTELRNPLNRVMLADKPAESSSPWTRAVATPHGWCFVIPLADRTQLGYLFNNNVTPDEQARSDFGERFDVDGINQTFSFRNYCANQPIIDDRVFLNGNKLFFIEPMEATSVSGYTLWAKLAMQVACGEMPAEAAVTHMHSVVRENMNFILYHYQFGSRYKTPFWQYAKTLAVDDPYLSQLMATGLRRADMRYGFHQMPSVMNMYDALGPLSTPDSIFQAIKNPA</sequence>
<gene>
    <name evidence="1" type="primary">rebH</name>
    <name evidence="1" type="ORF">OPDIPICF_04287</name>
</gene>
<proteinExistence type="predicted"/>
<keyword evidence="1" id="KW-0560">Oxidoreductase</keyword>
<dbReference type="EC" id="1.14.19.9" evidence="1"/>
<dbReference type="AlphaFoldDB" id="A0A5S9P7L0"/>
<dbReference type="EMBL" id="CACSIO010000005">
    <property type="protein sequence ID" value="CAA0099473.1"/>
    <property type="molecule type" value="Genomic_DNA"/>
</dbReference>
<evidence type="ECO:0000313" key="1">
    <source>
        <dbReference type="EMBL" id="CAA0099473.1"/>
    </source>
</evidence>
<dbReference type="OrthoDB" id="6278312at2"/>
<organism evidence="1 2">
    <name type="scientific">BD1-7 clade bacterium</name>
    <dbReference type="NCBI Taxonomy" id="2029982"/>
    <lineage>
        <taxon>Bacteria</taxon>
        <taxon>Pseudomonadati</taxon>
        <taxon>Pseudomonadota</taxon>
        <taxon>Gammaproteobacteria</taxon>
        <taxon>Cellvibrionales</taxon>
        <taxon>Spongiibacteraceae</taxon>
        <taxon>BD1-7 clade</taxon>
    </lineage>
</organism>
<dbReference type="InterPro" id="IPR036188">
    <property type="entry name" value="FAD/NAD-bd_sf"/>
</dbReference>
<dbReference type="Proteomes" id="UP000441399">
    <property type="component" value="Unassembled WGS sequence"/>
</dbReference>
<name>A0A5S9P7L0_9GAMM</name>
<keyword evidence="2" id="KW-1185">Reference proteome</keyword>
<dbReference type="InterPro" id="IPR006905">
    <property type="entry name" value="Flavin_halogenase"/>
</dbReference>
<accession>A0A5S9P7L0</accession>
<evidence type="ECO:0000313" key="2">
    <source>
        <dbReference type="Proteomes" id="UP000441399"/>
    </source>
</evidence>
<reference evidence="1 2" key="1">
    <citation type="submission" date="2019-11" db="EMBL/GenBank/DDBJ databases">
        <authorList>
            <person name="Holert J."/>
        </authorList>
    </citation>
    <scope>NUCLEOTIDE SEQUENCE [LARGE SCALE GENOMIC DNA]</scope>
    <source>
        <strain evidence="1">SB11_3</strain>
    </source>
</reference>
<protein>
    <submittedName>
        <fullName evidence="1">Flavin-dependent tryptophan halogenase RebH</fullName>
        <ecNumber evidence="1">1.14.19.9</ecNumber>
    </submittedName>
</protein>
<dbReference type="Gene3D" id="3.50.50.60">
    <property type="entry name" value="FAD/NAD(P)-binding domain"/>
    <property type="match status" value="2"/>
</dbReference>
<dbReference type="Pfam" id="PF04820">
    <property type="entry name" value="Trp_halogenase"/>
    <property type="match status" value="2"/>
</dbReference>
<dbReference type="GO" id="GO:0004497">
    <property type="term" value="F:monooxygenase activity"/>
    <property type="evidence" value="ECO:0007669"/>
    <property type="project" value="InterPro"/>
</dbReference>